<keyword evidence="1" id="KW-0472">Membrane</keyword>
<feature type="transmembrane region" description="Helical" evidence="1">
    <location>
        <begin position="488"/>
        <end position="507"/>
    </location>
</feature>
<proteinExistence type="predicted"/>
<dbReference type="EMBL" id="BLKG01000121">
    <property type="protein sequence ID" value="GFF96030.1"/>
    <property type="molecule type" value="Genomic_DNA"/>
</dbReference>
<dbReference type="PANTHER" id="PTHR42923:SF17">
    <property type="entry name" value="AMINE OXIDASE DOMAIN-CONTAINING PROTEIN"/>
    <property type="match status" value="1"/>
</dbReference>
<dbReference type="InterPro" id="IPR050464">
    <property type="entry name" value="Zeta_carotene_desat/Oxidored"/>
</dbReference>
<sequence length="521" mass="58364">MSPMQPKRVAIVGGGCAGVTAFWALQKSPHDVHLFEASATLGGRIKTIPFEYEGNTVAVNTVPPVFNATASPSLVSLLRCLGISTSTAEFSFGATDGVGADQWTGSILGDIMRRPWLLRKLETWRMLLDIARLRYTYLDLLADGHQRSEGHAQHEPVMRQHFSSEEYSNSFYTKYLPSMLSALWGINAGKIIDLLPVKAFVRCLLDHSILCPRPNRPKWQPINDGARQLVVVMARGFPSHRIHVKTRVTGISQSTKERFVLMTSDGQKAHFDHLIFAISAREIQHIWGKIPTTEETEILQKLRTARRIMVLHSDSPFTTNFDQSWPASSFIVTYWDRHNRNHPKDPPDNITPRTCLTCVMNDEQNLPMQLFGPVLITLDPFAPPHPLLVAGVWELTDLEISTDTLQALNSLPAIQNKRGLSFCLSWTGRGFLEDAITSGLTVAVEHLGAKVPFAIEHHPDLLDATELPQLHWSLADHVIRTLLSLLRVYILVIEISLILLGALRGSLKNKLCLPRKRRTIC</sequence>
<comment type="caution">
    <text evidence="3">The sequence shown here is derived from an EMBL/GenBank/DDBJ whole genome shotgun (WGS) entry which is preliminary data.</text>
</comment>
<dbReference type="Gene3D" id="3.50.50.60">
    <property type="entry name" value="FAD/NAD(P)-binding domain"/>
    <property type="match status" value="1"/>
</dbReference>
<dbReference type="InterPro" id="IPR036188">
    <property type="entry name" value="FAD/NAD-bd_sf"/>
</dbReference>
<feature type="domain" description="Amine oxidase" evidence="2">
    <location>
        <begin position="17"/>
        <end position="287"/>
    </location>
</feature>
<evidence type="ECO:0000256" key="1">
    <source>
        <dbReference type="SAM" id="Phobius"/>
    </source>
</evidence>
<reference evidence="3 4" key="1">
    <citation type="submission" date="2020-01" db="EMBL/GenBank/DDBJ databases">
        <title>Draft genome sequence of Aspergillus udagawae IFM 53868.</title>
        <authorList>
            <person name="Takahashi H."/>
            <person name="Yaguchi T."/>
        </authorList>
    </citation>
    <scope>NUCLEOTIDE SEQUENCE [LARGE SCALE GENOMIC DNA]</scope>
    <source>
        <strain evidence="3 4">IFM 53868</strain>
    </source>
</reference>
<name>A0ABQ1B8F5_9EURO</name>
<keyword evidence="4" id="KW-1185">Reference proteome</keyword>
<gene>
    <name evidence="3" type="ORF">IFM53868_08328</name>
</gene>
<dbReference type="SUPFAM" id="SSF51905">
    <property type="entry name" value="FAD/NAD(P)-binding domain"/>
    <property type="match status" value="1"/>
</dbReference>
<protein>
    <submittedName>
        <fullName evidence="3">FAD/NAD(P)-binding domain-containing protein</fullName>
    </submittedName>
</protein>
<dbReference type="PANTHER" id="PTHR42923">
    <property type="entry name" value="PROTOPORPHYRINOGEN OXIDASE"/>
    <property type="match status" value="1"/>
</dbReference>
<evidence type="ECO:0000259" key="2">
    <source>
        <dbReference type="Pfam" id="PF01593"/>
    </source>
</evidence>
<dbReference type="InterPro" id="IPR002937">
    <property type="entry name" value="Amino_oxidase"/>
</dbReference>
<keyword evidence="1" id="KW-0812">Transmembrane</keyword>
<accession>A0ABQ1B8F5</accession>
<keyword evidence="1" id="KW-1133">Transmembrane helix</keyword>
<organism evidence="3 4">
    <name type="scientific">Aspergillus udagawae</name>
    <dbReference type="NCBI Taxonomy" id="91492"/>
    <lineage>
        <taxon>Eukaryota</taxon>
        <taxon>Fungi</taxon>
        <taxon>Dikarya</taxon>
        <taxon>Ascomycota</taxon>
        <taxon>Pezizomycotina</taxon>
        <taxon>Eurotiomycetes</taxon>
        <taxon>Eurotiomycetidae</taxon>
        <taxon>Eurotiales</taxon>
        <taxon>Aspergillaceae</taxon>
        <taxon>Aspergillus</taxon>
        <taxon>Aspergillus subgen. Fumigati</taxon>
    </lineage>
</organism>
<evidence type="ECO:0000313" key="4">
    <source>
        <dbReference type="Proteomes" id="UP000465266"/>
    </source>
</evidence>
<dbReference type="Pfam" id="PF01593">
    <property type="entry name" value="Amino_oxidase"/>
    <property type="match status" value="1"/>
</dbReference>
<evidence type="ECO:0000313" key="3">
    <source>
        <dbReference type="EMBL" id="GFF96030.1"/>
    </source>
</evidence>
<dbReference type="Proteomes" id="UP000465266">
    <property type="component" value="Unassembled WGS sequence"/>
</dbReference>